<organism evidence="5 6">
    <name type="scientific">Clydaea vesicula</name>
    <dbReference type="NCBI Taxonomy" id="447962"/>
    <lineage>
        <taxon>Eukaryota</taxon>
        <taxon>Fungi</taxon>
        <taxon>Fungi incertae sedis</taxon>
        <taxon>Chytridiomycota</taxon>
        <taxon>Chytridiomycota incertae sedis</taxon>
        <taxon>Chytridiomycetes</taxon>
        <taxon>Lobulomycetales</taxon>
        <taxon>Lobulomycetaceae</taxon>
        <taxon>Clydaea</taxon>
    </lineage>
</organism>
<comment type="subcellular location">
    <subcellularLocation>
        <location evidence="1">Mitochondrion</location>
    </subcellularLocation>
</comment>
<keyword evidence="6" id="KW-1185">Reference proteome</keyword>
<dbReference type="SUPFAM" id="SSF103025">
    <property type="entry name" value="Folate-binding domain"/>
    <property type="match status" value="1"/>
</dbReference>
<accession>A0AAD5Y194</accession>
<evidence type="ECO:0000256" key="1">
    <source>
        <dbReference type="ARBA" id="ARBA00004173"/>
    </source>
</evidence>
<keyword evidence="3" id="KW-0496">Mitochondrion</keyword>
<evidence type="ECO:0000313" key="6">
    <source>
        <dbReference type="Proteomes" id="UP001211065"/>
    </source>
</evidence>
<dbReference type="GO" id="GO:0016226">
    <property type="term" value="P:iron-sulfur cluster assembly"/>
    <property type="evidence" value="ECO:0007669"/>
    <property type="project" value="TreeGrafter"/>
</dbReference>
<dbReference type="GO" id="GO:0005759">
    <property type="term" value="C:mitochondrial matrix"/>
    <property type="evidence" value="ECO:0007669"/>
    <property type="project" value="TreeGrafter"/>
</dbReference>
<dbReference type="InterPro" id="IPR027266">
    <property type="entry name" value="TrmE/GcvT-like"/>
</dbReference>
<dbReference type="PANTHER" id="PTHR22602:SF0">
    <property type="entry name" value="TRANSFERASE CAF17, MITOCHONDRIAL-RELATED"/>
    <property type="match status" value="1"/>
</dbReference>
<protein>
    <submittedName>
        <fullName evidence="5">Ccr4 associated factor</fullName>
    </submittedName>
</protein>
<dbReference type="Gene3D" id="3.30.1360.120">
    <property type="entry name" value="Probable tRNA modification gtpase trme, domain 1"/>
    <property type="match status" value="1"/>
</dbReference>
<evidence type="ECO:0000259" key="4">
    <source>
        <dbReference type="Pfam" id="PF25455"/>
    </source>
</evidence>
<dbReference type="EMBL" id="JADGJW010000191">
    <property type="protein sequence ID" value="KAJ3222117.1"/>
    <property type="molecule type" value="Genomic_DNA"/>
</dbReference>
<keyword evidence="2" id="KW-0809">Transit peptide</keyword>
<gene>
    <name evidence="5" type="primary">CAF17</name>
    <name evidence="5" type="ORF">HK099_002696</name>
</gene>
<feature type="domain" description="CAF17 C-terminal" evidence="4">
    <location>
        <begin position="248"/>
        <end position="374"/>
    </location>
</feature>
<dbReference type="AlphaFoldDB" id="A0AAD5Y194"/>
<dbReference type="Proteomes" id="UP001211065">
    <property type="component" value="Unassembled WGS sequence"/>
</dbReference>
<comment type="caution">
    <text evidence="5">The sequence shown here is derived from an EMBL/GenBank/DDBJ whole genome shotgun (WGS) entry which is preliminary data.</text>
</comment>
<evidence type="ECO:0000256" key="2">
    <source>
        <dbReference type="ARBA" id="ARBA00022946"/>
    </source>
</evidence>
<dbReference type="PANTHER" id="PTHR22602">
    <property type="entry name" value="TRANSFERASE CAF17, MITOCHONDRIAL-RELATED"/>
    <property type="match status" value="1"/>
</dbReference>
<evidence type="ECO:0000313" key="5">
    <source>
        <dbReference type="EMBL" id="KAJ3222117.1"/>
    </source>
</evidence>
<evidence type="ECO:0000256" key="3">
    <source>
        <dbReference type="ARBA" id="ARBA00023128"/>
    </source>
</evidence>
<dbReference type="InterPro" id="IPR045179">
    <property type="entry name" value="YgfZ/GcvT"/>
</dbReference>
<sequence length="376" mass="43325">MKALELINKLNSFSKISARSLISIKGSDATKFLQGLTTNHMPLIESGHGNGLYTGFLSAQGRVLYDGFIYPKLNLSKIPEYLIEVDDRALEPLILHLKKFILRNKIELNNISNEKDVYQIWGPNFTSLYSGTLIDKNLDLLNKNEKFPVGCLIWDKFSNIGMRDPRHLDMGLRVILPKGDIPNLPSDFKQVNRDEYKLRRILYGIPEGVDDLFVNNSLPLESNFDYMHGERGAIWELTIRTYHTGVTRKRIVPVEIFKSTTRDDEILKKTEIEVKKDFKLDFPKSQSDIKLKEEHLMTTKEVTNDQNLKKKKKREVVAGKFCSGIYNVGLALMRLEYIQQTISSNTSELRNNEQILVLEDNNKVKPFSPCWWPKCV</sequence>
<reference evidence="5" key="1">
    <citation type="submission" date="2020-05" db="EMBL/GenBank/DDBJ databases">
        <title>Phylogenomic resolution of chytrid fungi.</title>
        <authorList>
            <person name="Stajich J.E."/>
            <person name="Amses K."/>
            <person name="Simmons R."/>
            <person name="Seto K."/>
            <person name="Myers J."/>
            <person name="Bonds A."/>
            <person name="Quandt C.A."/>
            <person name="Barry K."/>
            <person name="Liu P."/>
            <person name="Grigoriev I."/>
            <person name="Longcore J.E."/>
            <person name="James T.Y."/>
        </authorList>
    </citation>
    <scope>NUCLEOTIDE SEQUENCE</scope>
    <source>
        <strain evidence="5">JEL0476</strain>
    </source>
</reference>
<dbReference type="Pfam" id="PF25455">
    <property type="entry name" value="Beta-barrel_CAF17_C"/>
    <property type="match status" value="1"/>
</dbReference>
<proteinExistence type="predicted"/>
<dbReference type="InterPro" id="IPR057460">
    <property type="entry name" value="CAF17_C"/>
</dbReference>
<name>A0AAD5Y194_9FUNG</name>